<dbReference type="GO" id="GO:0140662">
    <property type="term" value="F:ATP-dependent protein folding chaperone"/>
    <property type="evidence" value="ECO:0007669"/>
    <property type="project" value="InterPro"/>
</dbReference>
<dbReference type="SUPFAM" id="SSF54849">
    <property type="entry name" value="GroEL-intermediate domain like"/>
    <property type="match status" value="1"/>
</dbReference>
<organism evidence="5">
    <name type="scientific">marine sediment metagenome</name>
    <dbReference type="NCBI Taxonomy" id="412755"/>
    <lineage>
        <taxon>unclassified sequences</taxon>
        <taxon>metagenomes</taxon>
        <taxon>ecological metagenomes</taxon>
    </lineage>
</organism>
<dbReference type="SUPFAM" id="SSF48592">
    <property type="entry name" value="GroEL equatorial domain-like"/>
    <property type="match status" value="1"/>
</dbReference>
<gene>
    <name evidence="5" type="ORF">LCGC14_1855550</name>
</gene>
<keyword evidence="3" id="KW-0067">ATP-binding</keyword>
<dbReference type="PANTHER" id="PTHR45633">
    <property type="entry name" value="60 KDA HEAT SHOCK PROTEIN, MITOCHONDRIAL"/>
    <property type="match status" value="1"/>
</dbReference>
<dbReference type="EMBL" id="LAZR01018700">
    <property type="protein sequence ID" value="KKL95344.1"/>
    <property type="molecule type" value="Genomic_DNA"/>
</dbReference>
<reference evidence="5" key="1">
    <citation type="journal article" date="2015" name="Nature">
        <title>Complex archaea that bridge the gap between prokaryotes and eukaryotes.</title>
        <authorList>
            <person name="Spang A."/>
            <person name="Saw J.H."/>
            <person name="Jorgensen S.L."/>
            <person name="Zaremba-Niedzwiedzka K."/>
            <person name="Martijn J."/>
            <person name="Lind A.E."/>
            <person name="van Eijk R."/>
            <person name="Schleper C."/>
            <person name="Guy L."/>
            <person name="Ettema T.J."/>
        </authorList>
    </citation>
    <scope>NUCLEOTIDE SEQUENCE</scope>
</reference>
<dbReference type="AlphaFoldDB" id="A0A0F9G8Z9"/>
<dbReference type="NCBIfam" id="NF009487">
    <property type="entry name" value="PRK12849.1"/>
    <property type="match status" value="1"/>
</dbReference>
<evidence type="ECO:0000256" key="2">
    <source>
        <dbReference type="ARBA" id="ARBA00022741"/>
    </source>
</evidence>
<dbReference type="InterPro" id="IPR027409">
    <property type="entry name" value="GroEL-like_apical_dom_sf"/>
</dbReference>
<dbReference type="SUPFAM" id="SSF52029">
    <property type="entry name" value="GroEL apical domain-like"/>
    <property type="match status" value="1"/>
</dbReference>
<dbReference type="InterPro" id="IPR001844">
    <property type="entry name" value="Cpn60/GroEL"/>
</dbReference>
<comment type="similarity">
    <text evidence="1">Belongs to the chaperonin (HSP60) family.</text>
</comment>
<protein>
    <recommendedName>
        <fullName evidence="6">60 kDa chaperonin</fullName>
    </recommendedName>
</protein>
<dbReference type="PROSITE" id="PS00296">
    <property type="entry name" value="CHAPERONINS_CPN60"/>
    <property type="match status" value="1"/>
</dbReference>
<keyword evidence="4" id="KW-0143">Chaperone</keyword>
<dbReference type="InterPro" id="IPR027410">
    <property type="entry name" value="TCP-1-like_intermed_sf"/>
</dbReference>
<dbReference type="FunFam" id="1.10.560.10:FF:000001">
    <property type="entry name" value="60 kDa chaperonin"/>
    <property type="match status" value="1"/>
</dbReference>
<evidence type="ECO:0000256" key="4">
    <source>
        <dbReference type="ARBA" id="ARBA00023186"/>
    </source>
</evidence>
<dbReference type="InterPro" id="IPR027413">
    <property type="entry name" value="GROEL-like_equatorial_sf"/>
</dbReference>
<dbReference type="Pfam" id="PF00118">
    <property type="entry name" value="Cpn60_TCP1"/>
    <property type="match status" value="1"/>
</dbReference>
<accession>A0A0F9G8Z9</accession>
<dbReference type="CDD" id="cd03344">
    <property type="entry name" value="GroEL"/>
    <property type="match status" value="1"/>
</dbReference>
<dbReference type="GO" id="GO:0042026">
    <property type="term" value="P:protein refolding"/>
    <property type="evidence" value="ECO:0007669"/>
    <property type="project" value="InterPro"/>
</dbReference>
<evidence type="ECO:0008006" key="6">
    <source>
        <dbReference type="Google" id="ProtNLM"/>
    </source>
</evidence>
<dbReference type="GO" id="GO:0005524">
    <property type="term" value="F:ATP binding"/>
    <property type="evidence" value="ECO:0007669"/>
    <property type="project" value="UniProtKB-KW"/>
</dbReference>
<dbReference type="NCBIfam" id="NF009488">
    <property type="entry name" value="PRK12850.1"/>
    <property type="match status" value="1"/>
</dbReference>
<dbReference type="PRINTS" id="PR00298">
    <property type="entry name" value="CHAPERONIN60"/>
</dbReference>
<comment type="caution">
    <text evidence="5">The sequence shown here is derived from an EMBL/GenBank/DDBJ whole genome shotgun (WGS) entry which is preliminary data.</text>
</comment>
<dbReference type="HAMAP" id="MF_00600">
    <property type="entry name" value="CH60"/>
    <property type="match status" value="1"/>
</dbReference>
<proteinExistence type="inferred from homology"/>
<sequence length="612" mass="64455">MSAKEVKFGDSARKRMVAGVNILADAVRVTLGPKGRNVVLEKSFGAPSITKDGVSVAKEIELKDKFENMGAQMVKEVASQTNDTAGDGTTTATVLAQSIVNEGVKAVTAGMNPMDLKRGIDKATAEAVKAIREMAKPCDDSRNIAQVGTISANGDETIGQLIADAMGKVGKEGVITVEEGRGLEDELDVVEGMQFDRGFLSPYFINNQDNMSVELDDPYMLLVDKKISNIRELLPVLEAVAKSGKPLMIIAEDIEGEALATLVVNNMRGIVKVAAVKAPGFGDRRKEMLQDIAILTGGTVISEEVGLSLENTTLDDLGTAKRVNLTKENTTIIDGAGAQADIEARVEQVRKQIEDSSSDYDKEKLQERVAKLAGGVAVIKVGAGSEVEMKEKKARVEDALHSTRAAVEEGIVPGGGVTLIRVIAALDNVDVLNEEQRAGVNILRRAMESPLRQIVANAGGESSVVVAKVRAGDGAFGYNAATEEYGDMLEMGILDPAKVTRSALQAAASVASLIITTEAMIADEPDDGKAGGMPDMGGMGGMGGGIAQSCIVGGFTVRVRDVSDDLVEKTRETMVEGRCGLLGAVDPRAAYKLGISSLEELPVQSDGRHSVA</sequence>
<dbReference type="NCBIfam" id="NF000592">
    <property type="entry name" value="PRK00013.1"/>
    <property type="match status" value="1"/>
</dbReference>
<keyword evidence="2" id="KW-0547">Nucleotide-binding</keyword>
<dbReference type="FunFam" id="3.50.7.10:FF:000001">
    <property type="entry name" value="60 kDa chaperonin"/>
    <property type="match status" value="1"/>
</dbReference>
<dbReference type="Gene3D" id="1.10.560.10">
    <property type="entry name" value="GroEL-like equatorial domain"/>
    <property type="match status" value="1"/>
</dbReference>
<name>A0A0F9G8Z9_9ZZZZ</name>
<dbReference type="InterPro" id="IPR018370">
    <property type="entry name" value="Chaperonin_Cpn60_CS"/>
</dbReference>
<dbReference type="NCBIfam" id="NF009489">
    <property type="entry name" value="PRK12851.1"/>
    <property type="match status" value="1"/>
</dbReference>
<evidence type="ECO:0000313" key="5">
    <source>
        <dbReference type="EMBL" id="KKL95344.1"/>
    </source>
</evidence>
<dbReference type="Gene3D" id="3.50.7.10">
    <property type="entry name" value="GroEL"/>
    <property type="match status" value="1"/>
</dbReference>
<dbReference type="Gene3D" id="3.30.260.10">
    <property type="entry name" value="TCP-1-like chaperonin intermediate domain"/>
    <property type="match status" value="1"/>
</dbReference>
<evidence type="ECO:0000256" key="1">
    <source>
        <dbReference type="ARBA" id="ARBA00006607"/>
    </source>
</evidence>
<dbReference type="NCBIfam" id="TIGR02348">
    <property type="entry name" value="GroEL"/>
    <property type="match status" value="1"/>
</dbReference>
<evidence type="ECO:0000256" key="3">
    <source>
        <dbReference type="ARBA" id="ARBA00022840"/>
    </source>
</evidence>
<dbReference type="InterPro" id="IPR002423">
    <property type="entry name" value="Cpn60/GroEL/TCP-1"/>
</dbReference>